<dbReference type="PROSITE" id="PS01359">
    <property type="entry name" value="ZF_PHD_1"/>
    <property type="match status" value="1"/>
</dbReference>
<dbReference type="InterPro" id="IPR032308">
    <property type="entry name" value="TDBD"/>
</dbReference>
<dbReference type="Gene3D" id="3.40.630.30">
    <property type="match status" value="1"/>
</dbReference>
<comment type="subcellular location">
    <subcellularLocation>
        <location evidence="1">Nucleus</location>
    </subcellularLocation>
</comment>
<dbReference type="SMART" id="SM00249">
    <property type="entry name" value="PHD"/>
    <property type="match status" value="2"/>
</dbReference>
<evidence type="ECO:0000256" key="3">
    <source>
        <dbReference type="ARBA" id="ARBA00022771"/>
    </source>
</evidence>
<dbReference type="AlphaFoldDB" id="A0AAV1AW09"/>
<dbReference type="GO" id="GO:0003682">
    <property type="term" value="F:chromatin binding"/>
    <property type="evidence" value="ECO:0007669"/>
    <property type="project" value="TreeGrafter"/>
</dbReference>
<dbReference type="Proteomes" id="UP001157006">
    <property type="component" value="Chromosome 5"/>
</dbReference>
<dbReference type="GO" id="GO:0005634">
    <property type="term" value="C:nucleus"/>
    <property type="evidence" value="ECO:0007669"/>
    <property type="project" value="UniProtKB-SubCell"/>
</dbReference>
<dbReference type="PROSITE" id="PS50016">
    <property type="entry name" value="ZF_PHD_2"/>
    <property type="match status" value="1"/>
</dbReference>
<dbReference type="GO" id="GO:0000977">
    <property type="term" value="F:RNA polymerase II transcription regulatory region sequence-specific DNA binding"/>
    <property type="evidence" value="ECO:0007669"/>
    <property type="project" value="TreeGrafter"/>
</dbReference>
<dbReference type="Pfam" id="PF23011">
    <property type="entry name" value="PHD-1st_NSD"/>
    <property type="match status" value="1"/>
</dbReference>
<keyword evidence="10" id="KW-1185">Reference proteome</keyword>
<feature type="region of interest" description="Disordered" evidence="7">
    <location>
        <begin position="518"/>
        <end position="553"/>
    </location>
</feature>
<organism evidence="9 10">
    <name type="scientific">Vicia faba</name>
    <name type="common">Broad bean</name>
    <name type="synonym">Faba vulgaris</name>
    <dbReference type="NCBI Taxonomy" id="3906"/>
    <lineage>
        <taxon>Eukaryota</taxon>
        <taxon>Viridiplantae</taxon>
        <taxon>Streptophyta</taxon>
        <taxon>Embryophyta</taxon>
        <taxon>Tracheophyta</taxon>
        <taxon>Spermatophyta</taxon>
        <taxon>Magnoliopsida</taxon>
        <taxon>eudicotyledons</taxon>
        <taxon>Gunneridae</taxon>
        <taxon>Pentapetalae</taxon>
        <taxon>rosids</taxon>
        <taxon>fabids</taxon>
        <taxon>Fabales</taxon>
        <taxon>Fabaceae</taxon>
        <taxon>Papilionoideae</taxon>
        <taxon>50 kb inversion clade</taxon>
        <taxon>NPAAA clade</taxon>
        <taxon>Hologalegina</taxon>
        <taxon>IRL clade</taxon>
        <taxon>Fabeae</taxon>
        <taxon>Vicia</taxon>
    </lineage>
</organism>
<protein>
    <recommendedName>
        <fullName evidence="8">PHD-type domain-containing protein</fullName>
    </recommendedName>
</protein>
<gene>
    <name evidence="9" type="ORF">VFH_V143320</name>
</gene>
<evidence type="ECO:0000256" key="6">
    <source>
        <dbReference type="PROSITE-ProRule" id="PRU00146"/>
    </source>
</evidence>
<dbReference type="InterPro" id="IPR056511">
    <property type="entry name" value="IDM1_C"/>
</dbReference>
<feature type="domain" description="PHD-type" evidence="8">
    <location>
        <begin position="685"/>
        <end position="730"/>
    </location>
</feature>
<dbReference type="SUPFAM" id="SSF55729">
    <property type="entry name" value="Acyl-CoA N-acyltransferases (Nat)"/>
    <property type="match status" value="1"/>
</dbReference>
<evidence type="ECO:0000256" key="2">
    <source>
        <dbReference type="ARBA" id="ARBA00022723"/>
    </source>
</evidence>
<dbReference type="InterPro" id="IPR011011">
    <property type="entry name" value="Znf_FYVE_PHD"/>
</dbReference>
<dbReference type="Pfam" id="PF16135">
    <property type="entry name" value="TDBD"/>
    <property type="match status" value="2"/>
</dbReference>
<dbReference type="InterPro" id="IPR013083">
    <property type="entry name" value="Znf_RING/FYVE/PHD"/>
</dbReference>
<evidence type="ECO:0000256" key="7">
    <source>
        <dbReference type="SAM" id="MobiDB-lite"/>
    </source>
</evidence>
<dbReference type="GO" id="GO:0045944">
    <property type="term" value="P:positive regulation of transcription by RNA polymerase II"/>
    <property type="evidence" value="ECO:0007669"/>
    <property type="project" value="TreeGrafter"/>
</dbReference>
<dbReference type="InterPro" id="IPR059153">
    <property type="entry name" value="NSD_PHD-1st"/>
</dbReference>
<dbReference type="FunFam" id="3.30.40.10:FF:000506">
    <property type="entry name" value="Acyl-CoA N-acyltransferase with RING/FYVE/PHD-type zinc finger domain"/>
    <property type="match status" value="1"/>
</dbReference>
<keyword evidence="5" id="KW-0539">Nucleus</keyword>
<dbReference type="PANTHER" id="PTHR47025">
    <property type="entry name" value="AUTOIMMUNE REGULATOR"/>
    <property type="match status" value="1"/>
</dbReference>
<dbReference type="InterPro" id="IPR019786">
    <property type="entry name" value="Zinc_finger_PHD-type_CS"/>
</dbReference>
<evidence type="ECO:0000256" key="1">
    <source>
        <dbReference type="ARBA" id="ARBA00004123"/>
    </source>
</evidence>
<evidence type="ECO:0000259" key="8">
    <source>
        <dbReference type="PROSITE" id="PS50016"/>
    </source>
</evidence>
<keyword evidence="3 6" id="KW-0863">Zinc-finger</keyword>
<dbReference type="CDD" id="cd15539">
    <property type="entry name" value="PHD1_AIRE"/>
    <property type="match status" value="1"/>
</dbReference>
<dbReference type="Pfam" id="PF23209">
    <property type="entry name" value="IDM1_C"/>
    <property type="match status" value="1"/>
</dbReference>
<dbReference type="FunFam" id="3.30.40.10:FF:000494">
    <property type="entry name" value="Acyl-CoA N-acyltransferase with RING/FYVE/PHD-type zinc finger domain"/>
    <property type="match status" value="1"/>
</dbReference>
<reference evidence="9 10" key="1">
    <citation type="submission" date="2023-01" db="EMBL/GenBank/DDBJ databases">
        <authorList>
            <person name="Kreplak J."/>
        </authorList>
    </citation>
    <scope>NUCLEOTIDE SEQUENCE [LARGE SCALE GENOMIC DNA]</scope>
</reference>
<dbReference type="InterPro" id="IPR001965">
    <property type="entry name" value="Znf_PHD"/>
</dbReference>
<keyword evidence="2" id="KW-0479">Metal-binding</keyword>
<keyword evidence="4" id="KW-0862">Zinc</keyword>
<dbReference type="InterPro" id="IPR016181">
    <property type="entry name" value="Acyl_CoA_acyltransferase"/>
</dbReference>
<accession>A0AAV1AW09</accession>
<dbReference type="EMBL" id="OX451740">
    <property type="protein sequence ID" value="CAI8614716.1"/>
    <property type="molecule type" value="Genomic_DNA"/>
</dbReference>
<sequence length="1069" mass="117757">MDASVEPESESTTVLLDQEMETVNGCIVYTRVKRSLNPCISISEDVDCKKFREDAEVPIESDNGVGECGDETTFKRITRSAMKAKAENFKRITRSAMKVKIESGGKKVSVLEQRGAAVVSGKGVGVVPVRNLKRFSRSTKKEKAESCEDKVTVVEQQGAVVVSGKSNGVVPVKNSKRYTRSALKEKGDSCEENVTVVEQHGAAVVSAKGDGSVPVKNLKRFTRSTMKEKGESCEETGNVVEQQGAAVVSAKRIRRSAVKVTAESGEETVTELAQQGAAVANGESSVRMFKRITRSASMKGNPESGEETGTKLEQKRAAIVGNINGVLAAPRNKMELKMSKKIVVNKKPTTVKELFHTGLLDGISVVYMGGLKKAPGLRGVIRNGGILCSCCLCKGSRVIPPSQFEIHACKQYKRSVEYICLENGKSLLDLLRACRRAPLHDLEATIQNFVCFPPEEKYFTCKRCKGSFPSSCMEGVGPICCSCVESCKPEESSKNVVGKRIRSPRPVLVSKSSCASELSISSKSKRHGKKRTESSKRDNSSNSSKSASVPILPRRKITPTMKKSLSVKLKPTSNCLSPQNKSQWKITKKDFRLHKLVFEENGLPDGTEVAYYAGGQKLLEGFKMGFGILCRCCNTEISPSQFEVHAGWASRKKPYAYIYTSNGVSLHELSISLSKDRKYSANDNDDLCIVCWDGGNLLLCDGCPRAFHKECASISSIPRGDWYCQFCQNMFQREKFVAYNNNAFAAGRVEGVDPIEQITKRCIRIVKDIDAELSGCVLCRGVDFSRSGFGPRTIILCDQCEKEYHVGCLRDHKMAYLEELPKGNWLCCNDCKRIHSTLENVLVRGAERLPQSLLAVIKKKQGEKGLDPINDISVSWRLLSGKNASPETRPLLLEAVSIFHQCFDPIVDAASGRDLIRAMVYGKSVRGQEFGGMHCALLIVNSSVVSAGMLRIFGTDIAELPLVATSNSHHGKGYFQTLFSCIERLLAFMKVKNLVLPAAEEALSIWTDKFGFSKIKPDELTSYRRNCNQFVNFKGTNMLHKMVPTCRIINNQPPPIFIENKSIMKAETS</sequence>
<proteinExistence type="predicted"/>
<dbReference type="Gene3D" id="3.30.40.10">
    <property type="entry name" value="Zinc/RING finger domain, C3HC4 (zinc finger)"/>
    <property type="match status" value="2"/>
</dbReference>
<evidence type="ECO:0000313" key="9">
    <source>
        <dbReference type="EMBL" id="CAI8614716.1"/>
    </source>
</evidence>
<evidence type="ECO:0000313" key="10">
    <source>
        <dbReference type="Proteomes" id="UP001157006"/>
    </source>
</evidence>
<name>A0AAV1AW09_VICFA</name>
<evidence type="ECO:0000256" key="5">
    <source>
        <dbReference type="ARBA" id="ARBA00023242"/>
    </source>
</evidence>
<dbReference type="SUPFAM" id="SSF57903">
    <property type="entry name" value="FYVE/PHD zinc finger"/>
    <property type="match status" value="2"/>
</dbReference>
<evidence type="ECO:0000256" key="4">
    <source>
        <dbReference type="ARBA" id="ARBA00022833"/>
    </source>
</evidence>
<dbReference type="PANTHER" id="PTHR47025:SF28">
    <property type="entry name" value="ACYL-COA N-ACYLTRANSFERASE WITH RING_FYVE_PHD-TYPE ZINC FINGER DOMAIN-CONTAINING PROTEIN"/>
    <property type="match status" value="1"/>
</dbReference>
<dbReference type="InterPro" id="IPR019787">
    <property type="entry name" value="Znf_PHD-finger"/>
</dbReference>
<dbReference type="GO" id="GO:0042393">
    <property type="term" value="F:histone binding"/>
    <property type="evidence" value="ECO:0007669"/>
    <property type="project" value="TreeGrafter"/>
</dbReference>
<dbReference type="GO" id="GO:0008270">
    <property type="term" value="F:zinc ion binding"/>
    <property type="evidence" value="ECO:0007669"/>
    <property type="project" value="UniProtKB-KW"/>
</dbReference>